<protein>
    <submittedName>
        <fullName evidence="10">Gpi-anchor transamidase-like protein</fullName>
    </submittedName>
</protein>
<comment type="pathway">
    <text evidence="1">Glycolipid biosynthesis; glycosylphosphatidylinositol-anchor biosynthesis.</text>
</comment>
<feature type="signal peptide" evidence="7">
    <location>
        <begin position="1"/>
        <end position="25"/>
    </location>
</feature>
<dbReference type="InterPro" id="IPR024764">
    <property type="entry name" value="TFIIIC_Znf"/>
</dbReference>
<evidence type="ECO:0000256" key="4">
    <source>
        <dbReference type="ARBA" id="ARBA00022729"/>
    </source>
</evidence>
<feature type="active site" description="Nucleophile" evidence="5">
    <location>
        <position position="191"/>
    </location>
</feature>
<evidence type="ECO:0000313" key="11">
    <source>
        <dbReference type="Proteomes" id="UP001301769"/>
    </source>
</evidence>
<dbReference type="GO" id="GO:0016255">
    <property type="term" value="P:attachment of GPI anchor to protein"/>
    <property type="evidence" value="ECO:0007669"/>
    <property type="project" value="InterPro"/>
</dbReference>
<gene>
    <name evidence="10" type="ORF">QBC37DRAFT_476701</name>
</gene>
<evidence type="ECO:0000256" key="1">
    <source>
        <dbReference type="ARBA" id="ARBA00004687"/>
    </source>
</evidence>
<sequence length="1283" mass="142529">MELSDALRLPVLLAATLLTPAVVEAEHTSNWAVLVSTSRFWFNYRHLANVLSIYRTVKRLGIPDSQIILMLPDDMACNPRNAFPGTVYSNADRAVDLYGDNIEVDYRGYEVTVENFIRLLTDRVGDEMPRSKRLLTDDRSNILVYMTGHGGAEFLKFQDAEEIGAFDLADAFEQMWEKKRYHEILFMIDTCQANTMYSKLYSPNIIATGSSELDQSSYSHHADNDVGVAVIDRYTYYNLEFLEAEVRDTSSKKTVGDLFDSYSYEKIHSNAGVRYDLFPGGAEAARSRLLTDFFGNVQNVEVDDGSAKNSTLEEDLLGLSRTIAALRKKADEEDALAPAAATRKKITTPQSETKENKTAALSSKKHSSQFAKPLTDDNWWTKKIFGATAFLPLRHLTLHSRPLANRPIKFSCDGELAVAADDSVHVFVPEFPDVAKQARERKERRRLRRLRKLEEEKKNAANDSTSPPTTAQEGAADTVDVGQSKALADGDDDEEDDSENGEEDEEDEEDSLNDLRAQYSEGSRHLPVSYPPLDPRMNRELFYNLGMEFPYDDVEEGDGEQEGDENEEEDAAGSTGQPKHNSRAGTKELGLDGADSDEEGDEEEDDDEDDDDEEDEDEDGEGDVIGGRRPRIIPNGPFGAGYGAITSTGSSMNHVVNMDWSPSGLGANRRPILAILTGSGTLAMYGDGSTPAKILPRVNEGMLQHRELNSWEVLWGVGERLIAPGQQVEVSEYLRGFSWAKEIAPGQALLATISDQMEVAILTVQTVFRPDPDQQGQERLVWLVQEVARFVAKGPHDRGDMLDPDYVPYGTSFGLNWTPWHHTKDSMASIISFVDRNYIGFRKITVKTPWVRGELPLVEVDKEDIFGKCVHLSVNSFVEFENAILSQEDITKCRGIVVSGCKTMPFEIALSGGTSYSHKPHTPRDCGTVYPPVEANGSQNKIADLVIHRPDPANVKPTPLYTLVRMSATIKTRDWYESNIEDTGIPSDGETSEVDDTTPQWVRDIQEKINISVPANMQMRYGFEGESDSENEEESETDDEMDENEWEDEDDEDEDEDEDEEDNTRTPIPEIHPHRYRLHGLAVSSGGGVTAVLASQYSTQHPERGGWHTVRSTIMFAYNREQTSQPKQDPSPAPSDDIQLPQLTTEGKLFEWLYGGGPPVPGVNFPAPPQTDSTDAGNPEDTNLKTLFQPIVEKQTCDLCGTKMTPNKRGQLSGCEQGHFFGTCATSRLAVQMPGITRSCGACGLRTIRTEELVQKIPPEQRDGVFKALGEGVCGGCSGKFLI</sequence>
<dbReference type="Proteomes" id="UP001301769">
    <property type="component" value="Unassembled WGS sequence"/>
</dbReference>
<dbReference type="PIRSF" id="PIRSF500138">
    <property type="entry name" value="GPI8"/>
    <property type="match status" value="1"/>
</dbReference>
<feature type="compositionally biased region" description="Polar residues" evidence="6">
    <location>
        <begin position="461"/>
        <end position="472"/>
    </location>
</feature>
<feature type="compositionally biased region" description="Basic residues" evidence="6">
    <location>
        <begin position="442"/>
        <end position="451"/>
    </location>
</feature>
<evidence type="ECO:0000256" key="6">
    <source>
        <dbReference type="SAM" id="MobiDB-lite"/>
    </source>
</evidence>
<feature type="region of interest" description="Disordered" evidence="6">
    <location>
        <begin position="334"/>
        <end position="364"/>
    </location>
</feature>
<keyword evidence="4 7" id="KW-0732">Signal</keyword>
<feature type="region of interest" description="Disordered" evidence="6">
    <location>
        <begin position="1024"/>
        <end position="1075"/>
    </location>
</feature>
<proteinExistence type="inferred from homology"/>
<dbReference type="EMBL" id="MU858326">
    <property type="protein sequence ID" value="KAK4207024.1"/>
    <property type="molecule type" value="Genomic_DNA"/>
</dbReference>
<dbReference type="Pfam" id="PF12660">
    <property type="entry name" value="zf-TFIIIC"/>
    <property type="match status" value="1"/>
</dbReference>
<organism evidence="10 11">
    <name type="scientific">Rhypophila decipiens</name>
    <dbReference type="NCBI Taxonomy" id="261697"/>
    <lineage>
        <taxon>Eukaryota</taxon>
        <taxon>Fungi</taxon>
        <taxon>Dikarya</taxon>
        <taxon>Ascomycota</taxon>
        <taxon>Pezizomycotina</taxon>
        <taxon>Sordariomycetes</taxon>
        <taxon>Sordariomycetidae</taxon>
        <taxon>Sordariales</taxon>
        <taxon>Naviculisporaceae</taxon>
        <taxon>Rhypophila</taxon>
    </lineage>
</organism>
<reference evidence="10" key="2">
    <citation type="submission" date="2023-05" db="EMBL/GenBank/DDBJ databases">
        <authorList>
            <consortium name="Lawrence Berkeley National Laboratory"/>
            <person name="Steindorff A."/>
            <person name="Hensen N."/>
            <person name="Bonometti L."/>
            <person name="Westerberg I."/>
            <person name="Brannstrom I.O."/>
            <person name="Guillou S."/>
            <person name="Cros-Aarteil S."/>
            <person name="Calhoun S."/>
            <person name="Haridas S."/>
            <person name="Kuo A."/>
            <person name="Mondo S."/>
            <person name="Pangilinan J."/>
            <person name="Riley R."/>
            <person name="Labutti K."/>
            <person name="Andreopoulos B."/>
            <person name="Lipzen A."/>
            <person name="Chen C."/>
            <person name="Yanf M."/>
            <person name="Daum C."/>
            <person name="Ng V."/>
            <person name="Clum A."/>
            <person name="Ohm R."/>
            <person name="Martin F."/>
            <person name="Silar P."/>
            <person name="Natvig D."/>
            <person name="Lalanne C."/>
            <person name="Gautier V."/>
            <person name="Ament-Velasquez S.L."/>
            <person name="Kruys A."/>
            <person name="Hutchinson M.I."/>
            <person name="Powell A.J."/>
            <person name="Barry K."/>
            <person name="Miller A.N."/>
            <person name="Grigoriev I.V."/>
            <person name="Debuchy R."/>
            <person name="Gladieux P."/>
            <person name="Thoren M.H."/>
            <person name="Johannesson H."/>
        </authorList>
    </citation>
    <scope>NUCLEOTIDE SEQUENCE</scope>
    <source>
        <strain evidence="10">PSN293</strain>
    </source>
</reference>
<dbReference type="GO" id="GO:0042765">
    <property type="term" value="C:GPI-anchor transamidase complex"/>
    <property type="evidence" value="ECO:0007669"/>
    <property type="project" value="InterPro"/>
</dbReference>
<evidence type="ECO:0000256" key="7">
    <source>
        <dbReference type="SAM" id="SignalP"/>
    </source>
</evidence>
<dbReference type="PANTHER" id="PTHR48067">
    <property type="entry name" value="GPI-ANCHOR TRANSAMIDASE"/>
    <property type="match status" value="1"/>
</dbReference>
<dbReference type="Pfam" id="PF01650">
    <property type="entry name" value="Peptidase_C13"/>
    <property type="match status" value="1"/>
</dbReference>
<dbReference type="GO" id="GO:0006506">
    <property type="term" value="P:GPI anchor biosynthetic process"/>
    <property type="evidence" value="ECO:0007669"/>
    <property type="project" value="UniProtKB-KW"/>
</dbReference>
<name>A0AAN7B1P3_9PEZI</name>
<dbReference type="Pfam" id="PF12657">
    <property type="entry name" value="TFIIIC_delta"/>
    <property type="match status" value="1"/>
</dbReference>
<evidence type="ECO:0000256" key="5">
    <source>
        <dbReference type="PIRSR" id="PIRSR019663-1"/>
    </source>
</evidence>
<feature type="region of interest" description="Disordered" evidence="6">
    <location>
        <begin position="550"/>
        <end position="633"/>
    </location>
</feature>
<dbReference type="GO" id="GO:0006508">
    <property type="term" value="P:proteolysis"/>
    <property type="evidence" value="ECO:0007669"/>
    <property type="project" value="InterPro"/>
</dbReference>
<keyword evidence="3" id="KW-0337">GPI-anchor biosynthesis</keyword>
<feature type="compositionally biased region" description="Acidic residues" evidence="6">
    <location>
        <begin position="489"/>
        <end position="512"/>
    </location>
</feature>
<evidence type="ECO:0000313" key="10">
    <source>
        <dbReference type="EMBL" id="KAK4207024.1"/>
    </source>
</evidence>
<evidence type="ECO:0000256" key="3">
    <source>
        <dbReference type="ARBA" id="ARBA00022502"/>
    </source>
</evidence>
<feature type="chain" id="PRO_5042982123" evidence="7">
    <location>
        <begin position="26"/>
        <end position="1283"/>
    </location>
</feature>
<dbReference type="PANTHER" id="PTHR48067:SF1">
    <property type="entry name" value="GPI-ANCHOR TRANSAMIDASE"/>
    <property type="match status" value="1"/>
</dbReference>
<dbReference type="InterPro" id="IPR024761">
    <property type="entry name" value="TFIIIC_delta_N"/>
</dbReference>
<dbReference type="InterPro" id="IPR028361">
    <property type="entry name" value="GPI_transamidase"/>
</dbReference>
<dbReference type="GO" id="GO:0003923">
    <property type="term" value="F:GPI-anchor transamidase activity"/>
    <property type="evidence" value="ECO:0007669"/>
    <property type="project" value="InterPro"/>
</dbReference>
<dbReference type="FunFam" id="3.40.50.1460:FF:000003">
    <property type="entry name" value="GPI-anchor transamidase"/>
    <property type="match status" value="1"/>
</dbReference>
<feature type="region of interest" description="Disordered" evidence="6">
    <location>
        <begin position="437"/>
        <end position="535"/>
    </location>
</feature>
<feature type="active site" evidence="5">
    <location>
        <position position="149"/>
    </location>
</feature>
<reference evidence="10" key="1">
    <citation type="journal article" date="2023" name="Mol. Phylogenet. Evol.">
        <title>Genome-scale phylogeny and comparative genomics of the fungal order Sordariales.</title>
        <authorList>
            <person name="Hensen N."/>
            <person name="Bonometti L."/>
            <person name="Westerberg I."/>
            <person name="Brannstrom I.O."/>
            <person name="Guillou S."/>
            <person name="Cros-Aarteil S."/>
            <person name="Calhoun S."/>
            <person name="Haridas S."/>
            <person name="Kuo A."/>
            <person name="Mondo S."/>
            <person name="Pangilinan J."/>
            <person name="Riley R."/>
            <person name="LaButti K."/>
            <person name="Andreopoulos B."/>
            <person name="Lipzen A."/>
            <person name="Chen C."/>
            <person name="Yan M."/>
            <person name="Daum C."/>
            <person name="Ng V."/>
            <person name="Clum A."/>
            <person name="Steindorff A."/>
            <person name="Ohm R.A."/>
            <person name="Martin F."/>
            <person name="Silar P."/>
            <person name="Natvig D.O."/>
            <person name="Lalanne C."/>
            <person name="Gautier V."/>
            <person name="Ament-Velasquez S.L."/>
            <person name="Kruys A."/>
            <person name="Hutchinson M.I."/>
            <person name="Powell A.J."/>
            <person name="Barry K."/>
            <person name="Miller A.N."/>
            <person name="Grigoriev I.V."/>
            <person name="Debuchy R."/>
            <person name="Gladieux P."/>
            <person name="Hiltunen Thoren M."/>
            <person name="Johannesson H."/>
        </authorList>
    </citation>
    <scope>NUCLEOTIDE SEQUENCE</scope>
    <source>
        <strain evidence="10">PSN293</strain>
    </source>
</reference>
<comment type="similarity">
    <text evidence="2">Belongs to the peptidase C13 family.</text>
</comment>
<feature type="compositionally biased region" description="Acidic residues" evidence="6">
    <location>
        <begin position="594"/>
        <end position="622"/>
    </location>
</feature>
<feature type="compositionally biased region" description="Acidic residues" evidence="6">
    <location>
        <begin position="1025"/>
        <end position="1062"/>
    </location>
</feature>
<evidence type="ECO:0000256" key="2">
    <source>
        <dbReference type="ARBA" id="ARBA00009941"/>
    </source>
</evidence>
<accession>A0AAN7B1P3</accession>
<evidence type="ECO:0000259" key="9">
    <source>
        <dbReference type="Pfam" id="PF12660"/>
    </source>
</evidence>
<dbReference type="PIRSF" id="PIRSF019663">
    <property type="entry name" value="Legumain"/>
    <property type="match status" value="1"/>
</dbReference>
<feature type="domain" description="Transcription factor IIIC putative zinc-finger" evidence="9">
    <location>
        <begin position="1194"/>
        <end position="1271"/>
    </location>
</feature>
<feature type="compositionally biased region" description="Acidic residues" evidence="6">
    <location>
        <begin position="550"/>
        <end position="571"/>
    </location>
</feature>
<dbReference type="Gene3D" id="3.40.50.1460">
    <property type="match status" value="1"/>
</dbReference>
<dbReference type="PRINTS" id="PR00776">
    <property type="entry name" value="HEMOGLOBNASE"/>
</dbReference>
<evidence type="ECO:0000259" key="8">
    <source>
        <dbReference type="Pfam" id="PF12657"/>
    </source>
</evidence>
<dbReference type="InterPro" id="IPR001096">
    <property type="entry name" value="Peptidase_C13"/>
</dbReference>
<feature type="domain" description="Transcription factor IIIC 90kDa subunit N-terminal" evidence="8">
    <location>
        <begin position="646"/>
        <end position="1103"/>
    </location>
</feature>
<comment type="caution">
    <text evidence="10">The sequence shown here is derived from an EMBL/GenBank/DDBJ whole genome shotgun (WGS) entry which is preliminary data.</text>
</comment>
<keyword evidence="11" id="KW-1185">Reference proteome</keyword>